<evidence type="ECO:0000313" key="1">
    <source>
        <dbReference type="EMBL" id="BBM49632.1"/>
    </source>
</evidence>
<accession>A0A510KD77</accession>
<name>A0A510KD77_9FUSO</name>
<reference evidence="1 2" key="1">
    <citation type="submission" date="2019-07" db="EMBL/GenBank/DDBJ databases">
        <title>Complete Genome Sequence of Leptotrichia wadei Strain JMUB3934.</title>
        <authorList>
            <person name="Watanabe S."/>
            <person name="Cui L."/>
        </authorList>
    </citation>
    <scope>NUCLEOTIDE SEQUENCE [LARGE SCALE GENOMIC DNA]</scope>
    <source>
        <strain evidence="1 2">JMUB3934</strain>
    </source>
</reference>
<organism evidence="1 2">
    <name type="scientific">Leptotrichia wadei</name>
    <dbReference type="NCBI Taxonomy" id="157687"/>
    <lineage>
        <taxon>Bacteria</taxon>
        <taxon>Fusobacteriati</taxon>
        <taxon>Fusobacteriota</taxon>
        <taxon>Fusobacteriia</taxon>
        <taxon>Fusobacteriales</taxon>
        <taxon>Leptotrichiaceae</taxon>
        <taxon>Leptotrichia</taxon>
    </lineage>
</organism>
<evidence type="ECO:0000313" key="2">
    <source>
        <dbReference type="Proteomes" id="UP000321501"/>
    </source>
</evidence>
<dbReference type="AlphaFoldDB" id="A0A510KD77"/>
<gene>
    <name evidence="1" type="ORF">JMUB3934_0927</name>
</gene>
<dbReference type="Proteomes" id="UP000321501">
    <property type="component" value="Chromosome"/>
</dbReference>
<protein>
    <submittedName>
        <fullName evidence="1">Uncharacterized protein</fullName>
    </submittedName>
</protein>
<dbReference type="EMBL" id="AP019835">
    <property type="protein sequence ID" value="BBM49632.1"/>
    <property type="molecule type" value="Genomic_DNA"/>
</dbReference>
<dbReference type="RefSeq" id="WP_146964166.1">
    <property type="nucleotide sequence ID" value="NZ_AP019835.1"/>
</dbReference>
<proteinExistence type="predicted"/>
<sequence length="200" mass="22556">MRKLLLIFIYILIGALGFSQVNTKGLKNLYNYNNEGFTAKVLEADDYGVLKIEVVKNKGSKIIPTGKVGYIRLAGVDKINAELLMHILYNTDYYVFVKPFWLGSNTDAQGRTDKQGYISKYVTIHDDVPLPNDSDILRRGIIGNEIMKNGIIRDKVVDLSGGKTLIPKLNCDTEEIFVNNSWINESPYIDVDLYKICGIK</sequence>